<sequence length="484" mass="53651">MATYKQKLPRVQHIERDSEESEQEWVMFNASNKPIERRVVNNVSDDDDWHVLSDASYVEEGSIPTFESNSELASGGSDYDSEQYIAQDDTRSVESFIRKMPSHDGTGNFLNATLSDRPNHELSTNLEDSNLELRRHTSNYLDQDNESSSRDINIRHANSPNPMERNSHKSWMDKFRNVFRGEEDVTTTVSQEQTTRSSQQVYHKLAVSASTAANFELGDLGNTNPIKALANIGNENANSTTSTTVTTHYVDALTNQSSQANQSASSSTGVDGSRAEKHASIITRFNSRLIIQKDPMAINFSPTISKDMINEMITENVNSVDHQKQQQTSSQSDKNSILSTVWTTFRRLTNNIIISDDTDSVPNDFANLAFTSSSHNTGLASIITGENHYDTCYLPFGNHLTLSELCPPLHSYKSHSHYSSPSTSSYNKRRNSITTSSNTARIFLTPVSSSTSLKSFTSRAGSDCGLESGRGIGRSTISEVPLVV</sequence>
<evidence type="ECO:0000256" key="1">
    <source>
        <dbReference type="SAM" id="MobiDB-lite"/>
    </source>
</evidence>
<evidence type="ECO:0000313" key="3">
    <source>
        <dbReference type="Proteomes" id="UP000022910"/>
    </source>
</evidence>
<evidence type="ECO:0000313" key="2">
    <source>
        <dbReference type="EMBL" id="EXX61709.1"/>
    </source>
</evidence>
<keyword evidence="3" id="KW-1185">Reference proteome</keyword>
<dbReference type="OrthoDB" id="2373268at2759"/>
<feature type="region of interest" description="Disordered" evidence="1">
    <location>
        <begin position="142"/>
        <end position="168"/>
    </location>
</feature>
<comment type="caution">
    <text evidence="2">The sequence shown here is derived from an EMBL/GenBank/DDBJ whole genome shotgun (WGS) entry which is preliminary data.</text>
</comment>
<feature type="region of interest" description="Disordered" evidence="1">
    <location>
        <begin position="254"/>
        <end position="275"/>
    </location>
</feature>
<proteinExistence type="predicted"/>
<protein>
    <submittedName>
        <fullName evidence="2">Uncharacterized protein</fullName>
    </submittedName>
</protein>
<reference evidence="2 3" key="1">
    <citation type="submission" date="2014-02" db="EMBL/GenBank/DDBJ databases">
        <title>Single nucleus genome sequencing reveals high similarity among nuclei of an endomycorrhizal fungus.</title>
        <authorList>
            <person name="Lin K."/>
            <person name="Geurts R."/>
            <person name="Zhang Z."/>
            <person name="Limpens E."/>
            <person name="Saunders D.G."/>
            <person name="Mu D."/>
            <person name="Pang E."/>
            <person name="Cao H."/>
            <person name="Cha H."/>
            <person name="Lin T."/>
            <person name="Zhou Q."/>
            <person name="Shang Y."/>
            <person name="Li Y."/>
            <person name="Ivanov S."/>
            <person name="Sharma T."/>
            <person name="Velzen R.V."/>
            <person name="Ruijter N.D."/>
            <person name="Aanen D.K."/>
            <person name="Win J."/>
            <person name="Kamoun S."/>
            <person name="Bisseling T."/>
            <person name="Huang S."/>
        </authorList>
    </citation>
    <scope>NUCLEOTIDE SEQUENCE [LARGE SCALE GENOMIC DNA]</scope>
    <source>
        <strain evidence="3">DAOM197198w</strain>
    </source>
</reference>
<accession>A0A015K2V0</accession>
<organism evidence="2 3">
    <name type="scientific">Rhizophagus irregularis (strain DAOM 197198w)</name>
    <name type="common">Glomus intraradices</name>
    <dbReference type="NCBI Taxonomy" id="1432141"/>
    <lineage>
        <taxon>Eukaryota</taxon>
        <taxon>Fungi</taxon>
        <taxon>Fungi incertae sedis</taxon>
        <taxon>Mucoromycota</taxon>
        <taxon>Glomeromycotina</taxon>
        <taxon>Glomeromycetes</taxon>
        <taxon>Glomerales</taxon>
        <taxon>Glomeraceae</taxon>
        <taxon>Rhizophagus</taxon>
    </lineage>
</organism>
<dbReference type="HOGENOM" id="CLU_563985_0_0_1"/>
<dbReference type="AlphaFoldDB" id="A0A015K2V0"/>
<dbReference type="Proteomes" id="UP000022910">
    <property type="component" value="Unassembled WGS sequence"/>
</dbReference>
<feature type="compositionally biased region" description="Low complexity" evidence="1">
    <location>
        <begin position="255"/>
        <end position="267"/>
    </location>
</feature>
<gene>
    <name evidence="2" type="ORF">RirG_168700</name>
</gene>
<dbReference type="EMBL" id="JEMT01025104">
    <property type="protein sequence ID" value="EXX61709.1"/>
    <property type="molecule type" value="Genomic_DNA"/>
</dbReference>
<name>A0A015K2V0_RHIIW</name>